<reference evidence="1" key="1">
    <citation type="submission" date="2023-11" db="EMBL/GenBank/DDBJ databases">
        <authorList>
            <person name="Poullet M."/>
        </authorList>
    </citation>
    <scope>NUCLEOTIDE SEQUENCE</scope>
    <source>
        <strain evidence="1">E1834</strain>
    </source>
</reference>
<gene>
    <name evidence="1" type="ORF">MENTE1834_LOCUS38956</name>
</gene>
<proteinExistence type="predicted"/>
<organism evidence="1 2">
    <name type="scientific">Meloidogyne enterolobii</name>
    <name type="common">Root-knot nematode worm</name>
    <name type="synonym">Meloidogyne mayaguensis</name>
    <dbReference type="NCBI Taxonomy" id="390850"/>
    <lineage>
        <taxon>Eukaryota</taxon>
        <taxon>Metazoa</taxon>
        <taxon>Ecdysozoa</taxon>
        <taxon>Nematoda</taxon>
        <taxon>Chromadorea</taxon>
        <taxon>Rhabditida</taxon>
        <taxon>Tylenchina</taxon>
        <taxon>Tylenchomorpha</taxon>
        <taxon>Tylenchoidea</taxon>
        <taxon>Meloidogynidae</taxon>
        <taxon>Meloidogyninae</taxon>
        <taxon>Meloidogyne</taxon>
    </lineage>
</organism>
<evidence type="ECO:0000313" key="1">
    <source>
        <dbReference type="EMBL" id="CAK5091133.1"/>
    </source>
</evidence>
<accession>A0ACB1AM15</accession>
<dbReference type="Proteomes" id="UP001497535">
    <property type="component" value="Unassembled WGS sequence"/>
</dbReference>
<dbReference type="EMBL" id="CAVMJV010000086">
    <property type="protein sequence ID" value="CAK5091133.1"/>
    <property type="molecule type" value="Genomic_DNA"/>
</dbReference>
<comment type="caution">
    <text evidence="1">The sequence shown here is derived from an EMBL/GenBank/DDBJ whole genome shotgun (WGS) entry which is preliminary data.</text>
</comment>
<evidence type="ECO:0000313" key="2">
    <source>
        <dbReference type="Proteomes" id="UP001497535"/>
    </source>
</evidence>
<protein>
    <submittedName>
        <fullName evidence="1">Uncharacterized protein</fullName>
    </submittedName>
</protein>
<name>A0ACB1AM15_MELEN</name>
<keyword evidence="2" id="KW-1185">Reference proteome</keyword>
<sequence length="119" mass="13713">MPLVCKRNGGKFVTINLQKTQHERKADLIINAKLDNVFWRVCSSLGLQLSPNLIKTESNNNLNLLKNPSPIFTKSEIEEFDKEIKKELNFREGKKRKNASSNNKKMTKNNIKKVNNNDN</sequence>